<dbReference type="GO" id="GO:0000978">
    <property type="term" value="F:RNA polymerase II cis-regulatory region sequence-specific DNA binding"/>
    <property type="evidence" value="ECO:0007669"/>
    <property type="project" value="TreeGrafter"/>
</dbReference>
<gene>
    <name evidence="10" type="ORF">XAT740_LOCUS26230</name>
</gene>
<dbReference type="AlphaFoldDB" id="A0A814ZZR5"/>
<reference evidence="10" key="1">
    <citation type="submission" date="2021-02" db="EMBL/GenBank/DDBJ databases">
        <authorList>
            <person name="Nowell W R."/>
        </authorList>
    </citation>
    <scope>NUCLEOTIDE SEQUENCE</scope>
</reference>
<dbReference type="GO" id="GO:0008270">
    <property type="term" value="F:zinc ion binding"/>
    <property type="evidence" value="ECO:0007669"/>
    <property type="project" value="UniProtKB-KW"/>
</dbReference>
<dbReference type="SMART" id="SM00399">
    <property type="entry name" value="ZnF_C4"/>
    <property type="match status" value="1"/>
</dbReference>
<keyword evidence="4" id="KW-0805">Transcription regulation</keyword>
<keyword evidence="7" id="KW-0675">Receptor</keyword>
<feature type="domain" description="Nuclear receptor" evidence="9">
    <location>
        <begin position="23"/>
        <end position="100"/>
    </location>
</feature>
<evidence type="ECO:0000259" key="9">
    <source>
        <dbReference type="PROSITE" id="PS51030"/>
    </source>
</evidence>
<name>A0A814ZZR5_ADIRI</name>
<dbReference type="PROSITE" id="PS00031">
    <property type="entry name" value="NUCLEAR_REC_DBD_1"/>
    <property type="match status" value="1"/>
</dbReference>
<evidence type="ECO:0000256" key="7">
    <source>
        <dbReference type="ARBA" id="ARBA00023170"/>
    </source>
</evidence>
<proteinExistence type="predicted"/>
<evidence type="ECO:0000256" key="4">
    <source>
        <dbReference type="ARBA" id="ARBA00023015"/>
    </source>
</evidence>
<keyword evidence="6" id="KW-0804">Transcription</keyword>
<keyword evidence="1" id="KW-0479">Metal-binding</keyword>
<dbReference type="InterPro" id="IPR001628">
    <property type="entry name" value="Znf_hrmn_rcpt"/>
</dbReference>
<dbReference type="Gene3D" id="1.10.565.10">
    <property type="entry name" value="Retinoid X Receptor"/>
    <property type="match status" value="1"/>
</dbReference>
<evidence type="ECO:0000313" key="10">
    <source>
        <dbReference type="EMBL" id="CAF1250504.1"/>
    </source>
</evidence>
<dbReference type="GO" id="GO:0030154">
    <property type="term" value="P:cell differentiation"/>
    <property type="evidence" value="ECO:0007669"/>
    <property type="project" value="TreeGrafter"/>
</dbReference>
<dbReference type="SUPFAM" id="SSF57716">
    <property type="entry name" value="Glucocorticoid receptor-like (DNA-binding domain)"/>
    <property type="match status" value="1"/>
</dbReference>
<dbReference type="Gene3D" id="3.30.50.10">
    <property type="entry name" value="Erythroid Transcription Factor GATA-1, subunit A"/>
    <property type="match status" value="1"/>
</dbReference>
<dbReference type="Pfam" id="PF00105">
    <property type="entry name" value="zf-C4"/>
    <property type="match status" value="1"/>
</dbReference>
<dbReference type="GO" id="GO:0000122">
    <property type="term" value="P:negative regulation of transcription by RNA polymerase II"/>
    <property type="evidence" value="ECO:0007669"/>
    <property type="project" value="TreeGrafter"/>
</dbReference>
<evidence type="ECO:0000256" key="5">
    <source>
        <dbReference type="ARBA" id="ARBA00023125"/>
    </source>
</evidence>
<dbReference type="GO" id="GO:0045944">
    <property type="term" value="P:positive regulation of transcription by RNA polymerase II"/>
    <property type="evidence" value="ECO:0007669"/>
    <property type="project" value="TreeGrafter"/>
</dbReference>
<accession>A0A814ZZR5</accession>
<evidence type="ECO:0000313" key="11">
    <source>
        <dbReference type="Proteomes" id="UP000663828"/>
    </source>
</evidence>
<dbReference type="GO" id="GO:0090575">
    <property type="term" value="C:RNA polymerase II transcription regulator complex"/>
    <property type="evidence" value="ECO:0007669"/>
    <property type="project" value="TreeGrafter"/>
</dbReference>
<evidence type="ECO:0000256" key="6">
    <source>
        <dbReference type="ARBA" id="ARBA00023163"/>
    </source>
</evidence>
<keyword evidence="5" id="KW-0238">DNA-binding</keyword>
<keyword evidence="8" id="KW-0539">Nucleus</keyword>
<evidence type="ECO:0000256" key="2">
    <source>
        <dbReference type="ARBA" id="ARBA00022771"/>
    </source>
</evidence>
<dbReference type="GO" id="GO:0004879">
    <property type="term" value="F:nuclear receptor activity"/>
    <property type="evidence" value="ECO:0007669"/>
    <property type="project" value="TreeGrafter"/>
</dbReference>
<evidence type="ECO:0000256" key="8">
    <source>
        <dbReference type="ARBA" id="ARBA00023242"/>
    </source>
</evidence>
<protein>
    <recommendedName>
        <fullName evidence="9">Nuclear receptor domain-containing protein</fullName>
    </recommendedName>
</protein>
<keyword evidence="2" id="KW-0863">Zinc-finger</keyword>
<dbReference type="SUPFAM" id="SSF48508">
    <property type="entry name" value="Nuclear receptor ligand-binding domain"/>
    <property type="match status" value="1"/>
</dbReference>
<keyword evidence="3" id="KW-0862">Zinc</keyword>
<dbReference type="Proteomes" id="UP000663828">
    <property type="component" value="Unassembled WGS sequence"/>
</dbReference>
<comment type="caution">
    <text evidence="10">The sequence shown here is derived from an EMBL/GenBank/DDBJ whole genome shotgun (WGS) entry which is preliminary data.</text>
</comment>
<evidence type="ECO:0000256" key="1">
    <source>
        <dbReference type="ARBA" id="ARBA00022723"/>
    </source>
</evidence>
<keyword evidence="11" id="KW-1185">Reference proteome</keyword>
<dbReference type="PANTHER" id="PTHR24082">
    <property type="entry name" value="NUCLEAR HORMONE RECEPTOR"/>
    <property type="match status" value="1"/>
</dbReference>
<organism evidence="10 11">
    <name type="scientific">Adineta ricciae</name>
    <name type="common">Rotifer</name>
    <dbReference type="NCBI Taxonomy" id="249248"/>
    <lineage>
        <taxon>Eukaryota</taxon>
        <taxon>Metazoa</taxon>
        <taxon>Spiralia</taxon>
        <taxon>Gnathifera</taxon>
        <taxon>Rotifera</taxon>
        <taxon>Eurotatoria</taxon>
        <taxon>Bdelloidea</taxon>
        <taxon>Adinetida</taxon>
        <taxon>Adinetidae</taxon>
        <taxon>Adineta</taxon>
    </lineage>
</organism>
<dbReference type="InterPro" id="IPR035500">
    <property type="entry name" value="NHR-like_dom_sf"/>
</dbReference>
<dbReference type="PRINTS" id="PR00047">
    <property type="entry name" value="STROIDFINGER"/>
</dbReference>
<dbReference type="InterPro" id="IPR013088">
    <property type="entry name" value="Znf_NHR/GATA"/>
</dbReference>
<dbReference type="EMBL" id="CAJNOR010002121">
    <property type="protein sequence ID" value="CAF1250504.1"/>
    <property type="molecule type" value="Genomic_DNA"/>
</dbReference>
<sequence length="363" mass="42479">MDVDIPCSEQVNALINKSNKSSSLTCLVCGSSATGFNFSVITCMCCKAFFRRNALYGLHSYQCRYSTGECTINMLTRRDCSYCRLKKCFQVGMKKELILTDDVKRLKREKILANRKLTISNGLDLNTYKNFLSGDDFILLRNISNVYEEHCRLPIMSYEKREYELICQQPLKTRIKSQHYLESFQKHSSSLNNFFQHIPDLQVFPSDERKILLSHNTRFLMRLNSVETLDDSFPLWGAARLLIEIMYGKSIMDNVDQCLHQFRYHLNDSRCTQLMLIILLFSTSINYQGNLNTLVLYKLQEKYLRLLWSYLERRFGSVGACEKFSLIIRYCLRLQAIGHLMEVKIQDVQWQDILLSTQQINID</sequence>
<evidence type="ECO:0000256" key="3">
    <source>
        <dbReference type="ARBA" id="ARBA00022833"/>
    </source>
</evidence>
<dbReference type="InterPro" id="IPR050234">
    <property type="entry name" value="Nuclear_hormone_rcpt_NR1"/>
</dbReference>
<dbReference type="PROSITE" id="PS51030">
    <property type="entry name" value="NUCLEAR_REC_DBD_2"/>
    <property type="match status" value="1"/>
</dbReference>
<dbReference type="PANTHER" id="PTHR24082:SF507">
    <property type="entry name" value="BILE ACID RECEPTOR-RELATED"/>
    <property type="match status" value="1"/>
</dbReference>